<feature type="domain" description="EGF-like" evidence="6">
    <location>
        <begin position="466"/>
        <end position="496"/>
    </location>
</feature>
<feature type="disulfide bond" evidence="3">
    <location>
        <begin position="243"/>
        <end position="252"/>
    </location>
</feature>
<keyword evidence="1 4" id="KW-0732">Signal</keyword>
<dbReference type="PANTHER" id="PTHR14949">
    <property type="entry name" value="EGF-LIKE-DOMAIN, MULTIPLE 7, 8"/>
    <property type="match status" value="1"/>
</dbReference>
<keyword evidence="8" id="KW-1185">Reference proteome</keyword>
<feature type="domain" description="Laminin G" evidence="5">
    <location>
        <begin position="257"/>
        <end position="470"/>
    </location>
</feature>
<dbReference type="CDD" id="cd00110">
    <property type="entry name" value="LamG"/>
    <property type="match status" value="1"/>
</dbReference>
<reference evidence="7 8" key="1">
    <citation type="submission" date="2021-04" db="EMBL/GenBank/DDBJ databases">
        <authorList>
            <person name="Bliznina A."/>
        </authorList>
    </citation>
    <scope>NUCLEOTIDE SEQUENCE [LARGE SCALE GENOMIC DNA]</scope>
</reference>
<proteinExistence type="predicted"/>
<keyword evidence="3" id="KW-0245">EGF-like domain</keyword>
<evidence type="ECO:0000259" key="5">
    <source>
        <dbReference type="PROSITE" id="PS50025"/>
    </source>
</evidence>
<feature type="chain" id="PRO_5046884765" evidence="4">
    <location>
        <begin position="19"/>
        <end position="653"/>
    </location>
</feature>
<dbReference type="InterPro" id="IPR050969">
    <property type="entry name" value="Dev_Signal_Modulators"/>
</dbReference>
<dbReference type="Gene3D" id="2.60.120.200">
    <property type="match status" value="1"/>
</dbReference>
<evidence type="ECO:0000313" key="8">
    <source>
        <dbReference type="Proteomes" id="UP001158576"/>
    </source>
</evidence>
<dbReference type="PROSITE" id="PS00022">
    <property type="entry name" value="EGF_1"/>
    <property type="match status" value="2"/>
</dbReference>
<feature type="disulfide bond" evidence="3">
    <location>
        <begin position="486"/>
        <end position="495"/>
    </location>
</feature>
<dbReference type="PROSITE" id="PS01186">
    <property type="entry name" value="EGF_2"/>
    <property type="match status" value="1"/>
</dbReference>
<dbReference type="EMBL" id="OU015568">
    <property type="protein sequence ID" value="CAG5080381.1"/>
    <property type="molecule type" value="Genomic_DNA"/>
</dbReference>
<dbReference type="PANTHER" id="PTHR14949:SF54">
    <property type="entry name" value="VWFD DOMAIN-CONTAINING PROTEIN"/>
    <property type="match status" value="1"/>
</dbReference>
<evidence type="ECO:0000313" key="7">
    <source>
        <dbReference type="EMBL" id="CAG5080381.1"/>
    </source>
</evidence>
<gene>
    <name evidence="7" type="ORF">OKIOD_LOCUS1123</name>
</gene>
<comment type="caution">
    <text evidence="3">Lacks conserved residue(s) required for the propagation of feature annotation.</text>
</comment>
<dbReference type="InterPro" id="IPR013320">
    <property type="entry name" value="ConA-like_dom_sf"/>
</dbReference>
<sequence length="653" mass="72842">MKKGLKLIFLGLISTLQASTFTFFDDNQKLSFYPETSNDASSKNVLALDLQFEFFVDSLDGELVSMDSRERDLEWDIVVDVSRANMTISFNAYDSASNQNLDDKVVLPASPLEAYKWYQMSLKIEDGHLSASLEIEGRKLQTKKDLKIFENIDFLKSADRIEFGRDLIGCLGGVKHQNQEITSDSTGGALVKRPSEILDGCYFEDECFKYDPSSRRFNPSCLHSGICSTSNLTSPTTLYKCDCPSPFVGQNCANELSTADFIDDELSFIIHLVQLESNKIDFETRFKTNQETSFLAFLGDTSLRNRLNCIIKIYNETLIVFKIAFFLSKNEPSDTQVSDDLWHDLKISLLPDSLQIELDKNVTETLALERDVNVTSEFAYIGGLPDIITKVLAAGNGPDSGIENNNAKLLDSTFFFHGEIQDVRLNKKFLLFEDSDDEKFEGDMHLENGWKIVLPKEKSAVKNEKKVENCECKNGGNYIENGGCECPSGTEGFFCEVFTNCIDNLCPNPTLCRPLTTGYICDHPITLGADDDLCANQRLRLLTSPPAEPLSSISLSVRTRSSSTPFLSINEAVELSVTSDGLVNVTLAPDILKMPRAVSTIISGASISDGLFHDINLELLPQKIILSINGHVDDLVEVQLTQKHWPLKLTCFF</sequence>
<feature type="domain" description="EGF-like" evidence="6">
    <location>
        <begin position="203"/>
        <end position="253"/>
    </location>
</feature>
<dbReference type="PROSITE" id="PS50025">
    <property type="entry name" value="LAM_G_DOMAIN"/>
    <property type="match status" value="1"/>
</dbReference>
<dbReference type="InterPro" id="IPR001791">
    <property type="entry name" value="Laminin_G"/>
</dbReference>
<dbReference type="Gene3D" id="2.10.25.10">
    <property type="entry name" value="Laminin"/>
    <property type="match status" value="1"/>
</dbReference>
<evidence type="ECO:0000256" key="4">
    <source>
        <dbReference type="SAM" id="SignalP"/>
    </source>
</evidence>
<accession>A0ABN7RQQ0</accession>
<keyword evidence="2 3" id="KW-1015">Disulfide bond</keyword>
<dbReference type="Pfam" id="PF02210">
    <property type="entry name" value="Laminin_G_2"/>
    <property type="match status" value="1"/>
</dbReference>
<evidence type="ECO:0000256" key="1">
    <source>
        <dbReference type="ARBA" id="ARBA00022729"/>
    </source>
</evidence>
<dbReference type="Proteomes" id="UP001158576">
    <property type="component" value="Chromosome PAR"/>
</dbReference>
<dbReference type="SUPFAM" id="SSF57196">
    <property type="entry name" value="EGF/Laminin"/>
    <property type="match status" value="1"/>
</dbReference>
<dbReference type="SUPFAM" id="SSF49899">
    <property type="entry name" value="Concanavalin A-like lectins/glucanases"/>
    <property type="match status" value="2"/>
</dbReference>
<evidence type="ECO:0000259" key="6">
    <source>
        <dbReference type="PROSITE" id="PS50026"/>
    </source>
</evidence>
<organism evidence="7 8">
    <name type="scientific">Oikopleura dioica</name>
    <name type="common">Tunicate</name>
    <dbReference type="NCBI Taxonomy" id="34765"/>
    <lineage>
        <taxon>Eukaryota</taxon>
        <taxon>Metazoa</taxon>
        <taxon>Chordata</taxon>
        <taxon>Tunicata</taxon>
        <taxon>Appendicularia</taxon>
        <taxon>Copelata</taxon>
        <taxon>Oikopleuridae</taxon>
        <taxon>Oikopleura</taxon>
    </lineage>
</organism>
<dbReference type="InterPro" id="IPR000742">
    <property type="entry name" value="EGF"/>
</dbReference>
<name>A0ABN7RQQ0_OIKDI</name>
<evidence type="ECO:0000256" key="3">
    <source>
        <dbReference type="PROSITE-ProRule" id="PRU00076"/>
    </source>
</evidence>
<dbReference type="PROSITE" id="PS50026">
    <property type="entry name" value="EGF_3"/>
    <property type="match status" value="2"/>
</dbReference>
<feature type="signal peptide" evidence="4">
    <location>
        <begin position="1"/>
        <end position="18"/>
    </location>
</feature>
<protein>
    <submittedName>
        <fullName evidence="7">Oidioi.mRNA.OKI2018_I69.PAR.g9565.t1.cds</fullName>
    </submittedName>
</protein>
<evidence type="ECO:0000256" key="2">
    <source>
        <dbReference type="ARBA" id="ARBA00023157"/>
    </source>
</evidence>